<feature type="region of interest" description="Disordered" evidence="1">
    <location>
        <begin position="40"/>
        <end position="66"/>
    </location>
</feature>
<dbReference type="Proteomes" id="UP001215712">
    <property type="component" value="Unassembled WGS sequence"/>
</dbReference>
<reference evidence="2" key="1">
    <citation type="journal article" date="2023" name="IMA Fungus">
        <title>Comparative genomic study of the Penicillium genus elucidates a diverse pangenome and 15 lateral gene transfer events.</title>
        <authorList>
            <person name="Petersen C."/>
            <person name="Sorensen T."/>
            <person name="Nielsen M.R."/>
            <person name="Sondergaard T.E."/>
            <person name="Sorensen J.L."/>
            <person name="Fitzpatrick D.A."/>
            <person name="Frisvad J.C."/>
            <person name="Nielsen K.L."/>
        </authorList>
    </citation>
    <scope>NUCLEOTIDE SEQUENCE</scope>
    <source>
        <strain evidence="2">IBT 17514</strain>
    </source>
</reference>
<dbReference type="EMBL" id="JAQJAN010000001">
    <property type="protein sequence ID" value="KAJ5741163.1"/>
    <property type="molecule type" value="Genomic_DNA"/>
</dbReference>
<evidence type="ECO:0000313" key="3">
    <source>
        <dbReference type="Proteomes" id="UP001215712"/>
    </source>
</evidence>
<feature type="compositionally biased region" description="Basic residues" evidence="1">
    <location>
        <begin position="80"/>
        <end position="98"/>
    </location>
</feature>
<proteinExistence type="predicted"/>
<dbReference type="AlphaFoldDB" id="A0AAD6N1C4"/>
<organism evidence="2 3">
    <name type="scientific">Penicillium malachiteum</name>
    <dbReference type="NCBI Taxonomy" id="1324776"/>
    <lineage>
        <taxon>Eukaryota</taxon>
        <taxon>Fungi</taxon>
        <taxon>Dikarya</taxon>
        <taxon>Ascomycota</taxon>
        <taxon>Pezizomycotina</taxon>
        <taxon>Eurotiomycetes</taxon>
        <taxon>Eurotiomycetidae</taxon>
        <taxon>Eurotiales</taxon>
        <taxon>Aspergillaceae</taxon>
        <taxon>Penicillium</taxon>
    </lineage>
</organism>
<feature type="region of interest" description="Disordered" evidence="1">
    <location>
        <begin position="78"/>
        <end position="98"/>
    </location>
</feature>
<accession>A0AAD6N1C4</accession>
<comment type="caution">
    <text evidence="2">The sequence shown here is derived from an EMBL/GenBank/DDBJ whole genome shotgun (WGS) entry which is preliminary data.</text>
</comment>
<protein>
    <submittedName>
        <fullName evidence="2">Uncharacterized protein</fullName>
    </submittedName>
</protein>
<name>A0AAD6N1C4_9EURO</name>
<reference evidence="2" key="2">
    <citation type="submission" date="2023-01" db="EMBL/GenBank/DDBJ databases">
        <authorList>
            <person name="Petersen C."/>
        </authorList>
    </citation>
    <scope>NUCLEOTIDE SEQUENCE</scope>
    <source>
        <strain evidence="2">IBT 17514</strain>
    </source>
</reference>
<evidence type="ECO:0000256" key="1">
    <source>
        <dbReference type="SAM" id="MobiDB-lite"/>
    </source>
</evidence>
<gene>
    <name evidence="2" type="ORF">N7493_001035</name>
</gene>
<evidence type="ECO:0000313" key="2">
    <source>
        <dbReference type="EMBL" id="KAJ5741163.1"/>
    </source>
</evidence>
<sequence length="98" mass="10905">MSSPTDQPASTAPDRPCVGCAELGYDAARCEDYHRFASRATPGVPVPAPAPAPAVKMEEDSDADGIFTDEMKDWLDYRPRGRRQLRRGPRRQHVGREH</sequence>
<keyword evidence="3" id="KW-1185">Reference proteome</keyword>